<dbReference type="Pfam" id="PF17035">
    <property type="entry name" value="BET"/>
    <property type="match status" value="1"/>
</dbReference>
<dbReference type="PRINTS" id="PR00503">
    <property type="entry name" value="BROMODOMAIN"/>
</dbReference>
<dbReference type="InterPro" id="IPR037377">
    <property type="entry name" value="GTE_bromo"/>
</dbReference>
<keyword evidence="2 4" id="KW-0103">Bromodomain</keyword>
<keyword evidence="1" id="KW-0805">Transcription regulation</keyword>
<feature type="region of interest" description="Disordered" evidence="5">
    <location>
        <begin position="1"/>
        <end position="35"/>
    </location>
</feature>
<feature type="domain" description="NET" evidence="7">
    <location>
        <begin position="540"/>
        <end position="621"/>
    </location>
</feature>
<organism evidence="8 9">
    <name type="scientific">Anisodus acutangulus</name>
    <dbReference type="NCBI Taxonomy" id="402998"/>
    <lineage>
        <taxon>Eukaryota</taxon>
        <taxon>Viridiplantae</taxon>
        <taxon>Streptophyta</taxon>
        <taxon>Embryophyta</taxon>
        <taxon>Tracheophyta</taxon>
        <taxon>Spermatophyta</taxon>
        <taxon>Magnoliopsida</taxon>
        <taxon>eudicotyledons</taxon>
        <taxon>Gunneridae</taxon>
        <taxon>Pentapetalae</taxon>
        <taxon>asterids</taxon>
        <taxon>lamiids</taxon>
        <taxon>Solanales</taxon>
        <taxon>Solanaceae</taxon>
        <taxon>Solanoideae</taxon>
        <taxon>Hyoscyameae</taxon>
        <taxon>Anisodus</taxon>
    </lineage>
</organism>
<dbReference type="SUPFAM" id="SSF47370">
    <property type="entry name" value="Bromodomain"/>
    <property type="match status" value="1"/>
</dbReference>
<dbReference type="PROSITE" id="PS51525">
    <property type="entry name" value="NET"/>
    <property type="match status" value="1"/>
</dbReference>
<evidence type="ECO:0000256" key="4">
    <source>
        <dbReference type="PROSITE-ProRule" id="PRU00035"/>
    </source>
</evidence>
<evidence type="ECO:0000259" key="6">
    <source>
        <dbReference type="PROSITE" id="PS50014"/>
    </source>
</evidence>
<dbReference type="Proteomes" id="UP001152561">
    <property type="component" value="Unassembled WGS sequence"/>
</dbReference>
<evidence type="ECO:0000313" key="8">
    <source>
        <dbReference type="EMBL" id="KAJ8534500.1"/>
    </source>
</evidence>
<dbReference type="InterPro" id="IPR027353">
    <property type="entry name" value="NET_dom"/>
</dbReference>
<proteinExistence type="predicted"/>
<dbReference type="AlphaFoldDB" id="A0A9Q1R0M9"/>
<evidence type="ECO:0000313" key="9">
    <source>
        <dbReference type="Proteomes" id="UP001152561"/>
    </source>
</evidence>
<sequence length="713" mass="80536">MASDTNDLNSKEKLRWGDGTKVYTRRKRKNGVSPATAAAVVETAATGVAAPVTDRFHKRRKRSENNDVAVPISETLEVERSIRNEDVDVSQTISQIIEARKTKLAEKPEKRRIQHQQDEAVPQIQDLLTVNFTSGNEHDGVELREGSVGGANGGVDDGGGGTQEVTREVVPESSSVGGGGTQEVNREVVLEGDSGGQPSDEVANGFVKPVTSRVDEDRVRISLSGASSKVEIRDIRRTLESELDHVRSFVKKLEAKELQLTSRNNGSAIVSRSYYPQYTVSDNVMNSRSLMRVNSDVGSVRHIQIQPRPFRPPPRLAVVVDNNVVGEFMEREKRTPKANPYYKNSEFLLGKDRLPSESNKKLKTNRSGKKHKHGFAFDKHRKQLFRSCSDLLQRLMKHKHGWVFNEPVNVKALGLHDYYDIIKHPMDLGTIKTRLSENWYKSPKEFAEDIRLVFTNAMTYNPKGQDVHVMAEELSQFFEERWAVIEAKYIHGPTPTSRKFHHIPPFVHEPMPYHALTHAPQVRTLERSVSIKKPPVPKKPKAKDPDKRDMTYEEKQKLSRNLESLPPEKLEAIVQIIKKRSSAVNQNNEEIEVDIDSVDSETLWELDRFVTNYKKSLSKYKRKAELALQARARTAQSAPVTSSGPMVADALKESRTGEMNTSAPSTHDHPLAILIATVPLQMDRMQGTDLGCERVFDEIFFRHVMIQNFKFDS</sequence>
<dbReference type="InterPro" id="IPR018359">
    <property type="entry name" value="Bromodomain_CS"/>
</dbReference>
<keyword evidence="3" id="KW-0804">Transcription</keyword>
<protein>
    <recommendedName>
        <fullName evidence="10">Transcription factor GTE4</fullName>
    </recommendedName>
</protein>
<feature type="region of interest" description="Disordered" evidence="5">
    <location>
        <begin position="526"/>
        <end position="558"/>
    </location>
</feature>
<dbReference type="CDD" id="cd05506">
    <property type="entry name" value="Bromo_plant1"/>
    <property type="match status" value="1"/>
</dbReference>
<dbReference type="OrthoDB" id="21449at2759"/>
<evidence type="ECO:0008006" key="10">
    <source>
        <dbReference type="Google" id="ProtNLM"/>
    </source>
</evidence>
<gene>
    <name evidence="8" type="ORF">K7X08_016228</name>
</gene>
<dbReference type="PROSITE" id="PS50014">
    <property type="entry name" value="BROMODOMAIN_2"/>
    <property type="match status" value="1"/>
</dbReference>
<feature type="compositionally biased region" description="Basic and acidic residues" evidence="5">
    <location>
        <begin position="9"/>
        <end position="18"/>
    </location>
</feature>
<name>A0A9Q1R0M9_9SOLA</name>
<dbReference type="InterPro" id="IPR036427">
    <property type="entry name" value="Bromodomain-like_sf"/>
</dbReference>
<dbReference type="PROSITE" id="PS00633">
    <property type="entry name" value="BROMODOMAIN_1"/>
    <property type="match status" value="1"/>
</dbReference>
<dbReference type="InterPro" id="IPR001487">
    <property type="entry name" value="Bromodomain"/>
</dbReference>
<dbReference type="SMART" id="SM00297">
    <property type="entry name" value="BROMO"/>
    <property type="match status" value="1"/>
</dbReference>
<dbReference type="InterPro" id="IPR038336">
    <property type="entry name" value="NET_sf"/>
</dbReference>
<dbReference type="PANTHER" id="PTHR45926">
    <property type="entry name" value="OSJNBA0053K19.4 PROTEIN"/>
    <property type="match status" value="1"/>
</dbReference>
<dbReference type="Pfam" id="PF00439">
    <property type="entry name" value="Bromodomain"/>
    <property type="match status" value="1"/>
</dbReference>
<dbReference type="Gene3D" id="1.20.1270.220">
    <property type="match status" value="1"/>
</dbReference>
<evidence type="ECO:0000256" key="1">
    <source>
        <dbReference type="ARBA" id="ARBA00023015"/>
    </source>
</evidence>
<dbReference type="Gene3D" id="1.20.920.10">
    <property type="entry name" value="Bromodomain-like"/>
    <property type="match status" value="1"/>
</dbReference>
<evidence type="ECO:0000256" key="3">
    <source>
        <dbReference type="ARBA" id="ARBA00023163"/>
    </source>
</evidence>
<evidence type="ECO:0000256" key="5">
    <source>
        <dbReference type="SAM" id="MobiDB-lite"/>
    </source>
</evidence>
<accession>A0A9Q1R0M9</accession>
<dbReference type="EMBL" id="JAJAGQ010000019">
    <property type="protein sequence ID" value="KAJ8534500.1"/>
    <property type="molecule type" value="Genomic_DNA"/>
</dbReference>
<reference evidence="9" key="1">
    <citation type="journal article" date="2023" name="Proc. Natl. Acad. Sci. U.S.A.">
        <title>Genomic and structural basis for evolution of tropane alkaloid biosynthesis.</title>
        <authorList>
            <person name="Wanga Y.-J."/>
            <person name="Taina T."/>
            <person name="Yua J.-Y."/>
            <person name="Lia J."/>
            <person name="Xua B."/>
            <person name="Chenc J."/>
            <person name="D'Auriad J.C."/>
            <person name="Huanga J.-P."/>
            <person name="Huanga S.-X."/>
        </authorList>
    </citation>
    <scope>NUCLEOTIDE SEQUENCE [LARGE SCALE GENOMIC DNA]</scope>
    <source>
        <strain evidence="9">cv. KIB-2019</strain>
    </source>
</reference>
<feature type="compositionally biased region" description="Basic and acidic residues" evidence="5">
    <location>
        <begin position="542"/>
        <end position="557"/>
    </location>
</feature>
<comment type="caution">
    <text evidence="8">The sequence shown here is derived from an EMBL/GenBank/DDBJ whole genome shotgun (WGS) entry which is preliminary data.</text>
</comment>
<evidence type="ECO:0000259" key="7">
    <source>
        <dbReference type="PROSITE" id="PS51525"/>
    </source>
</evidence>
<feature type="domain" description="Bromo" evidence="6">
    <location>
        <begin position="396"/>
        <end position="468"/>
    </location>
</feature>
<evidence type="ECO:0000256" key="2">
    <source>
        <dbReference type="ARBA" id="ARBA00023117"/>
    </source>
</evidence>
<keyword evidence="9" id="KW-1185">Reference proteome</keyword>